<dbReference type="AlphaFoldDB" id="A0A286RHF2"/>
<organism evidence="1 2">
    <name type="scientific">Thermogutta terrifontis</name>
    <dbReference type="NCBI Taxonomy" id="1331910"/>
    <lineage>
        <taxon>Bacteria</taxon>
        <taxon>Pseudomonadati</taxon>
        <taxon>Planctomycetota</taxon>
        <taxon>Planctomycetia</taxon>
        <taxon>Pirellulales</taxon>
        <taxon>Thermoguttaceae</taxon>
        <taxon>Thermogutta</taxon>
    </lineage>
</organism>
<reference evidence="1 2" key="1">
    <citation type="journal article" name="Front. Microbiol.">
        <title>Sugar Metabolism of the First Thermophilic Planctomycete Thermogutta terrifontis: Comparative Genomic and Transcriptomic Approaches.</title>
        <authorList>
            <person name="Elcheninov A.G."/>
            <person name="Menzel P."/>
            <person name="Gudbergsdottir S.R."/>
            <person name="Slesarev A.I."/>
            <person name="Kadnikov V.V."/>
            <person name="Krogh A."/>
            <person name="Bonch-Osmolovskaya E.A."/>
            <person name="Peng X."/>
            <person name="Kublanov I.V."/>
        </authorList>
    </citation>
    <scope>NUCLEOTIDE SEQUENCE [LARGE SCALE GENOMIC DNA]</scope>
    <source>
        <strain evidence="1 2">R1</strain>
    </source>
</reference>
<gene>
    <name evidence="1" type="ORF">THTE_2802</name>
</gene>
<proteinExistence type="predicted"/>
<evidence type="ECO:0000313" key="1">
    <source>
        <dbReference type="EMBL" id="ASV75404.1"/>
    </source>
</evidence>
<protein>
    <submittedName>
        <fullName evidence="1">Uncharacterized protein</fullName>
    </submittedName>
</protein>
<dbReference type="KEGG" id="ttf:THTE_2802"/>
<dbReference type="Proteomes" id="UP000215086">
    <property type="component" value="Chromosome"/>
</dbReference>
<name>A0A286RHF2_9BACT</name>
<dbReference type="EMBL" id="CP018477">
    <property type="protein sequence ID" value="ASV75404.1"/>
    <property type="molecule type" value="Genomic_DNA"/>
</dbReference>
<sequence>MQFLDGLLAQSANSAGLRSHGTHRSLRSSSFLVAGMLLGLLAVGCQKASRQEETPPSPIEELGKLPGVRKTLLPALREELARIEEEGGTPELMTPRLPPPEENLAAVFHKLFPADRLEFLLARSRELVLSGLPADDAAAGALQEFLRPLEVQQKAVRAALHRPKCVFPIAYTAGFAADLRFADHVIMATRVELLQALLSASKGESGRSLESIGVALRISHRLSQTAHPHLRFEAARLRRAVLDVLQEIFSHGKVFREDAARLNEVVRNILATWPEDADTWKAARALGLHAYEVVRIGRLFDLLTDEEAKTLSQEYDLRTLVEKTRAHADQDELYYLTQMRQVIDLSRKPYFERKPALDRLVSEWQARKADEEVLVACRILLPMVEPGQLVQAEDRANMLAWAVALDAALGHQNATEVVNPLTGEKYWVESSGDWLYINGIGTDLGRHGAIAIPRFPSPK</sequence>
<evidence type="ECO:0000313" key="2">
    <source>
        <dbReference type="Proteomes" id="UP000215086"/>
    </source>
</evidence>
<accession>A0A286RHF2</accession>
<keyword evidence="2" id="KW-1185">Reference proteome</keyword>